<dbReference type="PANTHER" id="PTHR12027">
    <property type="entry name" value="WNT RELATED"/>
    <property type="match status" value="1"/>
</dbReference>
<dbReference type="GO" id="GO:0045165">
    <property type="term" value="P:cell fate commitment"/>
    <property type="evidence" value="ECO:0007669"/>
    <property type="project" value="TreeGrafter"/>
</dbReference>
<evidence type="ECO:0000256" key="5">
    <source>
        <dbReference type="ARBA" id="ARBA00022530"/>
    </source>
</evidence>
<dbReference type="PRINTS" id="PR01349">
    <property type="entry name" value="WNTPROTEIN"/>
</dbReference>
<comment type="similarity">
    <text evidence="2 8">Belongs to the Wnt family.</text>
</comment>
<keyword evidence="3 8" id="KW-0217">Developmental protein</keyword>
<dbReference type="GO" id="GO:0005615">
    <property type="term" value="C:extracellular space"/>
    <property type="evidence" value="ECO:0007669"/>
    <property type="project" value="TreeGrafter"/>
</dbReference>
<dbReference type="GO" id="GO:0005125">
    <property type="term" value="F:cytokine activity"/>
    <property type="evidence" value="ECO:0007669"/>
    <property type="project" value="TreeGrafter"/>
</dbReference>
<name>A0A7D9HPC1_PARCT</name>
<evidence type="ECO:0000256" key="6">
    <source>
        <dbReference type="ARBA" id="ARBA00022687"/>
    </source>
</evidence>
<organism evidence="9 10">
    <name type="scientific">Paramuricea clavata</name>
    <name type="common">Red gorgonian</name>
    <name type="synonym">Violescent sea-whip</name>
    <dbReference type="NCBI Taxonomy" id="317549"/>
    <lineage>
        <taxon>Eukaryota</taxon>
        <taxon>Metazoa</taxon>
        <taxon>Cnidaria</taxon>
        <taxon>Anthozoa</taxon>
        <taxon>Octocorallia</taxon>
        <taxon>Malacalcyonacea</taxon>
        <taxon>Plexauridae</taxon>
        <taxon>Paramuricea</taxon>
    </lineage>
</organism>
<dbReference type="GO" id="GO:0005109">
    <property type="term" value="F:frizzled binding"/>
    <property type="evidence" value="ECO:0007669"/>
    <property type="project" value="TreeGrafter"/>
</dbReference>
<comment type="function">
    <text evidence="8">Ligand for members of the frizzled family of seven transmembrane receptors.</text>
</comment>
<dbReference type="InterPro" id="IPR005817">
    <property type="entry name" value="Wnt"/>
</dbReference>
<evidence type="ECO:0000313" key="9">
    <source>
        <dbReference type="EMBL" id="CAB3990097.1"/>
    </source>
</evidence>
<evidence type="ECO:0000256" key="3">
    <source>
        <dbReference type="ARBA" id="ARBA00022473"/>
    </source>
</evidence>
<evidence type="ECO:0000256" key="1">
    <source>
        <dbReference type="ARBA" id="ARBA00004498"/>
    </source>
</evidence>
<reference evidence="9" key="1">
    <citation type="submission" date="2020-04" db="EMBL/GenBank/DDBJ databases">
        <authorList>
            <person name="Alioto T."/>
            <person name="Alioto T."/>
            <person name="Gomez Garrido J."/>
        </authorList>
    </citation>
    <scope>NUCLEOTIDE SEQUENCE</scope>
    <source>
        <strain evidence="9">A484AB</strain>
    </source>
</reference>
<dbReference type="Pfam" id="PF00110">
    <property type="entry name" value="wnt"/>
    <property type="match status" value="1"/>
</dbReference>
<protein>
    <recommendedName>
        <fullName evidence="8">Protein Wnt</fullName>
    </recommendedName>
</protein>
<evidence type="ECO:0000256" key="2">
    <source>
        <dbReference type="ARBA" id="ARBA00005683"/>
    </source>
</evidence>
<keyword evidence="5" id="KW-0272">Extracellular matrix</keyword>
<gene>
    <name evidence="9" type="ORF">PACLA_8A035569</name>
</gene>
<proteinExistence type="inferred from homology"/>
<keyword evidence="4" id="KW-0964">Secreted</keyword>
<dbReference type="OrthoDB" id="7374665at2759"/>
<keyword evidence="7" id="KW-1015">Disulfide bond</keyword>
<evidence type="ECO:0000313" key="10">
    <source>
        <dbReference type="Proteomes" id="UP001152795"/>
    </source>
</evidence>
<keyword evidence="10" id="KW-1185">Reference proteome</keyword>
<dbReference type="Proteomes" id="UP001152795">
    <property type="component" value="Unassembled WGS sequence"/>
</dbReference>
<keyword evidence="6 8" id="KW-0879">Wnt signaling pathway</keyword>
<dbReference type="GO" id="GO:0060070">
    <property type="term" value="P:canonical Wnt signaling pathway"/>
    <property type="evidence" value="ECO:0007669"/>
    <property type="project" value="TreeGrafter"/>
</dbReference>
<evidence type="ECO:0000256" key="7">
    <source>
        <dbReference type="ARBA" id="ARBA00023157"/>
    </source>
</evidence>
<dbReference type="EMBL" id="CACRXK020001601">
    <property type="protein sequence ID" value="CAB3990097.1"/>
    <property type="molecule type" value="Genomic_DNA"/>
</dbReference>
<evidence type="ECO:0000256" key="8">
    <source>
        <dbReference type="RuleBase" id="RU003500"/>
    </source>
</evidence>
<sequence length="397" mass="45424">MRMYLLTIKIQSVLVAIVLILQEVHSFRWLGINSTLVDESDDADLRRYLCSSSPTASKNRLLNKEQKKICRQNVKMMKYVVTAVELARTECLRLSEFERWDCTGILQAPKFPKDLRVGTREAAFLRALSSAALVFAVTQRCATDGVCDCGKQPRRSLLKRHKRKNPGWKYAYGGCHDNIAVGTKFSIDFLDGHEIRQTKHNDRKLTKLHNNDLGRKIVERSLNITCRCPNFEQCATKECTRMLIVPFSKIAEDLFGRYQQAKLVTGEKSKSAKFGMVLKIKNDVRSYKKLRKVEARSMVYLSRSRDFCLADVHNPYKYPGTKGRECAMRLRSNIRNLAEYNPTLSLNFNVCANLCCGRGSLTKKVEKQVTCTCRFSKTKMDVVCKECPVDAVYHICN</sequence>
<dbReference type="SMART" id="SM00097">
    <property type="entry name" value="WNT1"/>
    <property type="match status" value="1"/>
</dbReference>
<dbReference type="AlphaFoldDB" id="A0A7D9HPC1"/>
<dbReference type="GO" id="GO:0030182">
    <property type="term" value="P:neuron differentiation"/>
    <property type="evidence" value="ECO:0007669"/>
    <property type="project" value="TreeGrafter"/>
</dbReference>
<comment type="caution">
    <text evidence="9">The sequence shown here is derived from an EMBL/GenBank/DDBJ whole genome shotgun (WGS) entry which is preliminary data.</text>
</comment>
<comment type="subcellular location">
    <subcellularLocation>
        <location evidence="1 8">Secreted</location>
        <location evidence="1 8">Extracellular space</location>
        <location evidence="1 8">Extracellular matrix</location>
    </subcellularLocation>
</comment>
<accession>A0A7D9HPC1</accession>
<evidence type="ECO:0000256" key="4">
    <source>
        <dbReference type="ARBA" id="ARBA00022525"/>
    </source>
</evidence>